<comment type="subcellular location">
    <subcellularLocation>
        <location evidence="1">Cell surface</location>
    </subcellularLocation>
</comment>
<gene>
    <name evidence="5" type="ORF">DFR57_109117</name>
</gene>
<dbReference type="PROSITE" id="PS00409">
    <property type="entry name" value="PROKAR_NTER_METHYL"/>
    <property type="match status" value="1"/>
</dbReference>
<protein>
    <submittedName>
        <fullName evidence="5">Prepilin-type N-terminal cleavage/methylation domain-containing protein</fullName>
    </submittedName>
</protein>
<dbReference type="AlphaFoldDB" id="A0A368XGT1"/>
<evidence type="ECO:0000256" key="1">
    <source>
        <dbReference type="ARBA" id="ARBA00004241"/>
    </source>
</evidence>
<dbReference type="Pfam" id="PF07963">
    <property type="entry name" value="N_methyl"/>
    <property type="match status" value="1"/>
</dbReference>
<dbReference type="InterPro" id="IPR045584">
    <property type="entry name" value="Pilin-like"/>
</dbReference>
<feature type="transmembrane region" description="Helical" evidence="4">
    <location>
        <begin position="73"/>
        <end position="93"/>
    </location>
</feature>
<sequence>MSNVVTFTLRTHYILTGREDRLPRSGHFGNLEQLVQPTGWLHELICVVSLYSKKERMSMMKRVLESLRNTRGFTLVELLAVIVILGIIAAIAVPSIGNLIENTQNNADDAEVEMIEEAARIAWAAQESDFTDDDKITVQELKDNGYLDNADDAPSGTVTHSSGTFSFSESSP</sequence>
<keyword evidence="4" id="KW-0472">Membrane</keyword>
<dbReference type="InterPro" id="IPR012902">
    <property type="entry name" value="N_methyl_site"/>
</dbReference>
<evidence type="ECO:0000256" key="2">
    <source>
        <dbReference type="ARBA" id="ARBA00023287"/>
    </source>
</evidence>
<comment type="caution">
    <text evidence="5">The sequence shown here is derived from an EMBL/GenBank/DDBJ whole genome shotgun (WGS) entry which is preliminary data.</text>
</comment>
<feature type="region of interest" description="Disordered" evidence="3">
    <location>
        <begin position="147"/>
        <end position="172"/>
    </location>
</feature>
<dbReference type="Gene3D" id="3.30.700.10">
    <property type="entry name" value="Glycoprotein, Type 4 Pilin"/>
    <property type="match status" value="1"/>
</dbReference>
<keyword evidence="4" id="KW-0812">Transmembrane</keyword>
<organism evidence="5 6">
    <name type="scientific">Saliterribacillus persicus</name>
    <dbReference type="NCBI Taxonomy" id="930114"/>
    <lineage>
        <taxon>Bacteria</taxon>
        <taxon>Bacillati</taxon>
        <taxon>Bacillota</taxon>
        <taxon>Bacilli</taxon>
        <taxon>Bacillales</taxon>
        <taxon>Bacillaceae</taxon>
        <taxon>Saliterribacillus</taxon>
    </lineage>
</organism>
<keyword evidence="6" id="KW-1185">Reference proteome</keyword>
<evidence type="ECO:0000313" key="6">
    <source>
        <dbReference type="Proteomes" id="UP000252585"/>
    </source>
</evidence>
<reference evidence="5 6" key="1">
    <citation type="submission" date="2018-07" db="EMBL/GenBank/DDBJ databases">
        <title>Genomic Encyclopedia of Type Strains, Phase IV (KMG-IV): sequencing the most valuable type-strain genomes for metagenomic binning, comparative biology and taxonomic classification.</title>
        <authorList>
            <person name="Goeker M."/>
        </authorList>
    </citation>
    <scope>NUCLEOTIDE SEQUENCE [LARGE SCALE GENOMIC DNA]</scope>
    <source>
        <strain evidence="5 6">DSM 27696</strain>
    </source>
</reference>
<evidence type="ECO:0000313" key="5">
    <source>
        <dbReference type="EMBL" id="RCW66396.1"/>
    </source>
</evidence>
<keyword evidence="2" id="KW-0178">Competence</keyword>
<accession>A0A368XGT1</accession>
<evidence type="ECO:0000256" key="4">
    <source>
        <dbReference type="SAM" id="Phobius"/>
    </source>
</evidence>
<dbReference type="NCBIfam" id="TIGR02532">
    <property type="entry name" value="IV_pilin_GFxxxE"/>
    <property type="match status" value="1"/>
</dbReference>
<dbReference type="EMBL" id="QPJJ01000009">
    <property type="protein sequence ID" value="RCW66396.1"/>
    <property type="molecule type" value="Genomic_DNA"/>
</dbReference>
<feature type="compositionally biased region" description="Low complexity" evidence="3">
    <location>
        <begin position="161"/>
        <end position="172"/>
    </location>
</feature>
<evidence type="ECO:0000256" key="3">
    <source>
        <dbReference type="SAM" id="MobiDB-lite"/>
    </source>
</evidence>
<dbReference type="GO" id="GO:0009986">
    <property type="term" value="C:cell surface"/>
    <property type="evidence" value="ECO:0007669"/>
    <property type="project" value="UniProtKB-SubCell"/>
</dbReference>
<keyword evidence="4" id="KW-1133">Transmembrane helix</keyword>
<dbReference type="GO" id="GO:0030420">
    <property type="term" value="P:establishment of competence for transformation"/>
    <property type="evidence" value="ECO:0007669"/>
    <property type="project" value="UniProtKB-KW"/>
</dbReference>
<dbReference type="Proteomes" id="UP000252585">
    <property type="component" value="Unassembled WGS sequence"/>
</dbReference>
<dbReference type="SUPFAM" id="SSF54523">
    <property type="entry name" value="Pili subunits"/>
    <property type="match status" value="1"/>
</dbReference>
<proteinExistence type="predicted"/>
<name>A0A368XGT1_9BACI</name>